<name>A0ACD0NTW7_9BASI</name>
<keyword evidence="2" id="KW-1185">Reference proteome</keyword>
<evidence type="ECO:0000313" key="2">
    <source>
        <dbReference type="Proteomes" id="UP000245626"/>
    </source>
</evidence>
<proteinExistence type="predicted"/>
<dbReference type="Proteomes" id="UP000245626">
    <property type="component" value="Unassembled WGS sequence"/>
</dbReference>
<reference evidence="1 2" key="1">
    <citation type="journal article" date="2018" name="Mol. Biol. Evol.">
        <title>Broad Genomic Sampling Reveals a Smut Pathogenic Ancestry of the Fungal Clade Ustilaginomycotina.</title>
        <authorList>
            <person name="Kijpornyongpan T."/>
            <person name="Mondo S.J."/>
            <person name="Barry K."/>
            <person name="Sandor L."/>
            <person name="Lee J."/>
            <person name="Lipzen A."/>
            <person name="Pangilinan J."/>
            <person name="LaButti K."/>
            <person name="Hainaut M."/>
            <person name="Henrissat B."/>
            <person name="Grigoriev I.V."/>
            <person name="Spatafora J.W."/>
            <person name="Aime M.C."/>
        </authorList>
    </citation>
    <scope>NUCLEOTIDE SEQUENCE [LARGE SCALE GENOMIC DNA]</scope>
    <source>
        <strain evidence="1 2">SA 807</strain>
    </source>
</reference>
<protein>
    <submittedName>
        <fullName evidence="1">Uncharacterized protein</fullName>
    </submittedName>
</protein>
<sequence>MSKRYESKFDPSPTRSQDLLVDLGAVKCQPLKDVRVAGRQIDADPKHDPWALAQIQPISIQPSFRPSRGTCTLAGPGSSSRDKPWLVLANDGQGYRTEISDQGGLEPTRACTLESELDFKAESRGVGNHQRKSSEIEHDLGALQSNRSALTLGPDARSDQISDEARPDPDPSEASIAGSNRAGSSGSDLIQGLQQRVRSSAMILPFQGHHSPSPAAFVASFQRSPPTGPASHTEFHVATAPPTEAASDTSTLEQTTQARVEIRKLPPLGRLPLSVDSKAEVGMESGEEDFAVVGVKMVRPPSPIDLISDSEDDVVFVKGSPRKEPGLEAKTLAHGSAIDRSPSRREKRSKKRPRTSANADGIEPREQRQGDSKRPRTGNQSATYSESHLLPDPSLRRDRGRRFCAKGPEQPSLAVPGESLYSKGSRTQADPLDDPGSPLSDWDSSQASPSFSSSPLGSISLLRSILSDRSSSDTSSRRPYVVHGGPISSKSRSMSSETDQRSKKDLSRPILRKEKSSPATRVEVRIESPPIRGQRRPQSQGVRGGEDVGIESIHRQKKGLESDQEKQKTAEAMALKNLLERLEAMGGPVITLTNEVPGTELLPPPYCGVRWEPTDEIILGRGSPAWKTIPIAEQHKSPAINGRGFMKPEWLGGSKGSELYGYCGKASRMARAVGLDIFRTESKGWGLRCHRDLAPGEYICHFSGELLGKRFADERVRMAEARNEFTCYSFDFSNSDGGDQSLVGRESLVAEHLYGQPTTHWQGESRPGNRPCKLKSTKDDGDGDGDGDPSHEDSDVVIDSSFQGGPARFFNHSCNSNVEHFMLYQSLSDPIPKIVFFSKREIRAYEELTIDYKKDMHSVVESGEQQGNLVAYSHHPTSSVLPKSHASKPLLPPTPPVSLTSSSSSSSSNSSSSSSYDDPVKQRGPSHNKRPPMRRSKRFMDHECQCQEENCTGSYLASSRVPDYTVFYPLGQRNKG</sequence>
<accession>A0ACD0NTW7</accession>
<dbReference type="EMBL" id="KZ820074">
    <property type="protein sequence ID" value="PWN49270.1"/>
    <property type="molecule type" value="Genomic_DNA"/>
</dbReference>
<organism evidence="1 2">
    <name type="scientific">Violaceomyces palustris</name>
    <dbReference type="NCBI Taxonomy" id="1673888"/>
    <lineage>
        <taxon>Eukaryota</taxon>
        <taxon>Fungi</taxon>
        <taxon>Dikarya</taxon>
        <taxon>Basidiomycota</taxon>
        <taxon>Ustilaginomycotina</taxon>
        <taxon>Ustilaginomycetes</taxon>
        <taxon>Violaceomycetales</taxon>
        <taxon>Violaceomycetaceae</taxon>
        <taxon>Violaceomyces</taxon>
    </lineage>
</organism>
<gene>
    <name evidence="1" type="ORF">IE53DRAFT_411743</name>
</gene>
<evidence type="ECO:0000313" key="1">
    <source>
        <dbReference type="EMBL" id="PWN49270.1"/>
    </source>
</evidence>